<feature type="domain" description="PAS" evidence="1">
    <location>
        <begin position="11"/>
        <end position="80"/>
    </location>
</feature>
<dbReference type="SUPFAM" id="SSF55785">
    <property type="entry name" value="PYP-like sensor domain (PAS domain)"/>
    <property type="match status" value="2"/>
</dbReference>
<feature type="domain" description="PAC" evidence="2">
    <location>
        <begin position="229"/>
        <end position="281"/>
    </location>
</feature>
<dbReference type="Gene3D" id="3.30.450.20">
    <property type="entry name" value="PAS domain"/>
    <property type="match status" value="2"/>
</dbReference>
<dbReference type="NCBIfam" id="TIGR00254">
    <property type="entry name" value="GGDEF"/>
    <property type="match status" value="1"/>
</dbReference>
<dbReference type="PROSITE" id="PS50887">
    <property type="entry name" value="GGDEF"/>
    <property type="match status" value="1"/>
</dbReference>
<keyword evidence="6" id="KW-1185">Reference proteome</keyword>
<dbReference type="SMART" id="SM00052">
    <property type="entry name" value="EAL"/>
    <property type="match status" value="1"/>
</dbReference>
<evidence type="ECO:0000313" key="5">
    <source>
        <dbReference type="EMBL" id="PWF25408.1"/>
    </source>
</evidence>
<dbReference type="InterPro" id="IPR029787">
    <property type="entry name" value="Nucleotide_cyclase"/>
</dbReference>
<dbReference type="InterPro" id="IPR001610">
    <property type="entry name" value="PAC"/>
</dbReference>
<feature type="domain" description="GGDEF" evidence="4">
    <location>
        <begin position="313"/>
        <end position="446"/>
    </location>
</feature>
<dbReference type="NCBIfam" id="TIGR00229">
    <property type="entry name" value="sensory_box"/>
    <property type="match status" value="2"/>
</dbReference>
<feature type="domain" description="PAS" evidence="1">
    <location>
        <begin position="139"/>
        <end position="195"/>
    </location>
</feature>
<dbReference type="PANTHER" id="PTHR44757">
    <property type="entry name" value="DIGUANYLATE CYCLASE DGCP"/>
    <property type="match status" value="1"/>
</dbReference>
<dbReference type="Pfam" id="PF00989">
    <property type="entry name" value="PAS"/>
    <property type="match status" value="1"/>
</dbReference>
<evidence type="ECO:0000259" key="4">
    <source>
        <dbReference type="PROSITE" id="PS50887"/>
    </source>
</evidence>
<dbReference type="CDD" id="cd01948">
    <property type="entry name" value="EAL"/>
    <property type="match status" value="1"/>
</dbReference>
<organism evidence="5 6">
    <name type="scientific">Corticimicrobacter populi</name>
    <dbReference type="NCBI Taxonomy" id="2175229"/>
    <lineage>
        <taxon>Bacteria</taxon>
        <taxon>Pseudomonadati</taxon>
        <taxon>Pseudomonadota</taxon>
        <taxon>Betaproteobacteria</taxon>
        <taxon>Burkholderiales</taxon>
        <taxon>Alcaligenaceae</taxon>
        <taxon>Corticimicrobacter</taxon>
    </lineage>
</organism>
<dbReference type="EMBL" id="QETA01000001">
    <property type="protein sequence ID" value="PWF25408.1"/>
    <property type="molecule type" value="Genomic_DNA"/>
</dbReference>
<dbReference type="InterPro" id="IPR052155">
    <property type="entry name" value="Biofilm_reg_signaling"/>
</dbReference>
<proteinExistence type="predicted"/>
<dbReference type="InterPro" id="IPR013767">
    <property type="entry name" value="PAS_fold"/>
</dbReference>
<dbReference type="Pfam" id="PF00563">
    <property type="entry name" value="EAL"/>
    <property type="match status" value="1"/>
</dbReference>
<sequence>MKQNETGLSEMRNMVNGIVDSMPFAMLLTDQNGIITYTNTYASRLFGYELAQLHGQSIDVLIPSRSRPRHEGMRRSFMDNPVSRVMGASREVRGRRKDGSELAVEVGLNALPVDGETWVMVSVYDASARRQAQNEAAKAQHLAQAMIEAAPFSIIATDLSGTIVSMNPTSEKMLWHKAADLVGRVNLLQIHDGEEIRLRIQELSHAHIDNAGPQDFSLFVAYASHARGSGQEWMYVRRDGSKFPVQLTLSALKDASEGVSGFLAMAFDISERKRADEYIQHIAHHDILTGLPNRVLMQDRLDTALRRISRYGNSVGVLLIDLDNFKRINDSLGHHIGDHLLAQVAERLRKAVRESDTVARLGGDEFIVVLPDIGSLDNARRLAAKLLARLGTPIRVNEYEFRITASLGISLAPDHATDSAALMMYADMAMYEAKRRGRSQCQAFSQEMAQRVARHHELEQALETAIDRNQFWLAYQPQYDVATGKVVALEALLRWQHPVWGSVGPDQFIPIAESSGLIVPIGAWVMRRACEEIGQVRAVLGEPELRIAINVSPHQLIHEDFLASLNDTLRECEADPRLIELEITETSLMDSVEDVLPILTQLRERGVSIAIDDFGTGFSSLSYLIRFPVQRLKIDRVFINEIEQADSQATVVSAIIAMAHKLGLEVLAEGVETERQHHWLQRQKCDQAQGFLLGRPMSCADLIDSLQIQRNLRLN</sequence>
<dbReference type="SUPFAM" id="SSF55073">
    <property type="entry name" value="Nucleotide cyclase"/>
    <property type="match status" value="1"/>
</dbReference>
<dbReference type="CDD" id="cd00130">
    <property type="entry name" value="PAS"/>
    <property type="match status" value="2"/>
</dbReference>
<dbReference type="Pfam" id="PF13426">
    <property type="entry name" value="PAS_9"/>
    <property type="match status" value="1"/>
</dbReference>
<accession>A0A2V1K597</accession>
<feature type="domain" description="EAL" evidence="3">
    <location>
        <begin position="455"/>
        <end position="710"/>
    </location>
</feature>
<evidence type="ECO:0000259" key="1">
    <source>
        <dbReference type="PROSITE" id="PS50112"/>
    </source>
</evidence>
<dbReference type="InterPro" id="IPR035919">
    <property type="entry name" value="EAL_sf"/>
</dbReference>
<gene>
    <name evidence="5" type="ORF">DD235_04535</name>
</gene>
<dbReference type="PROSITE" id="PS50883">
    <property type="entry name" value="EAL"/>
    <property type="match status" value="1"/>
</dbReference>
<dbReference type="SMART" id="SM00267">
    <property type="entry name" value="GGDEF"/>
    <property type="match status" value="1"/>
</dbReference>
<dbReference type="Proteomes" id="UP000245212">
    <property type="component" value="Unassembled WGS sequence"/>
</dbReference>
<dbReference type="SMART" id="SM00086">
    <property type="entry name" value="PAC"/>
    <property type="match status" value="2"/>
</dbReference>
<dbReference type="PROSITE" id="PS50113">
    <property type="entry name" value="PAC"/>
    <property type="match status" value="1"/>
</dbReference>
<dbReference type="Pfam" id="PF00990">
    <property type="entry name" value="GGDEF"/>
    <property type="match status" value="1"/>
</dbReference>
<evidence type="ECO:0000313" key="6">
    <source>
        <dbReference type="Proteomes" id="UP000245212"/>
    </source>
</evidence>
<evidence type="ECO:0000259" key="3">
    <source>
        <dbReference type="PROSITE" id="PS50883"/>
    </source>
</evidence>
<dbReference type="InterPro" id="IPR043128">
    <property type="entry name" value="Rev_trsase/Diguanyl_cyclase"/>
</dbReference>
<dbReference type="InterPro" id="IPR001633">
    <property type="entry name" value="EAL_dom"/>
</dbReference>
<evidence type="ECO:0000259" key="2">
    <source>
        <dbReference type="PROSITE" id="PS50113"/>
    </source>
</evidence>
<dbReference type="Gene3D" id="3.20.20.450">
    <property type="entry name" value="EAL domain"/>
    <property type="match status" value="1"/>
</dbReference>
<dbReference type="InterPro" id="IPR035965">
    <property type="entry name" value="PAS-like_dom_sf"/>
</dbReference>
<dbReference type="InterPro" id="IPR000014">
    <property type="entry name" value="PAS"/>
</dbReference>
<dbReference type="RefSeq" id="WP_109060811.1">
    <property type="nucleotide sequence ID" value="NZ_QETA01000001.1"/>
</dbReference>
<dbReference type="SUPFAM" id="SSF141868">
    <property type="entry name" value="EAL domain-like"/>
    <property type="match status" value="1"/>
</dbReference>
<dbReference type="FunFam" id="3.30.70.270:FF:000001">
    <property type="entry name" value="Diguanylate cyclase domain protein"/>
    <property type="match status" value="1"/>
</dbReference>
<dbReference type="InterPro" id="IPR000160">
    <property type="entry name" value="GGDEF_dom"/>
</dbReference>
<dbReference type="InterPro" id="IPR000700">
    <property type="entry name" value="PAS-assoc_C"/>
</dbReference>
<dbReference type="SMART" id="SM00091">
    <property type="entry name" value="PAS"/>
    <property type="match status" value="2"/>
</dbReference>
<reference evidence="6" key="1">
    <citation type="submission" date="2018-05" db="EMBL/GenBank/DDBJ databases">
        <authorList>
            <person name="Li Y."/>
        </authorList>
    </citation>
    <scope>NUCLEOTIDE SEQUENCE [LARGE SCALE GENOMIC DNA]</scope>
    <source>
        <strain evidence="6">3d-2-2</strain>
    </source>
</reference>
<protein>
    <submittedName>
        <fullName evidence="5">PAS domain S-box protein</fullName>
    </submittedName>
</protein>
<dbReference type="GO" id="GO:0003824">
    <property type="term" value="F:catalytic activity"/>
    <property type="evidence" value="ECO:0007669"/>
    <property type="project" value="UniProtKB-ARBA"/>
</dbReference>
<dbReference type="PROSITE" id="PS50112">
    <property type="entry name" value="PAS"/>
    <property type="match status" value="2"/>
</dbReference>
<comment type="caution">
    <text evidence="5">The sequence shown here is derived from an EMBL/GenBank/DDBJ whole genome shotgun (WGS) entry which is preliminary data.</text>
</comment>
<dbReference type="Gene3D" id="3.30.70.270">
    <property type="match status" value="1"/>
</dbReference>
<dbReference type="CDD" id="cd01949">
    <property type="entry name" value="GGDEF"/>
    <property type="match status" value="1"/>
</dbReference>
<dbReference type="AlphaFoldDB" id="A0A2V1K597"/>
<name>A0A2V1K597_9BURK</name>
<dbReference type="PANTHER" id="PTHR44757:SF2">
    <property type="entry name" value="BIOFILM ARCHITECTURE MAINTENANCE PROTEIN MBAA"/>
    <property type="match status" value="1"/>
</dbReference>